<dbReference type="EMBL" id="JABWCS010000196">
    <property type="protein sequence ID" value="NUU60042.1"/>
    <property type="molecule type" value="Genomic_DNA"/>
</dbReference>
<dbReference type="InterPro" id="IPR050881">
    <property type="entry name" value="LL-DAP_aminotransferase"/>
</dbReference>
<name>A0A850EN89_9BACL</name>
<dbReference type="CDD" id="cd00609">
    <property type="entry name" value="AAT_like"/>
    <property type="match status" value="1"/>
</dbReference>
<dbReference type="Proteomes" id="UP000564806">
    <property type="component" value="Unassembled WGS sequence"/>
</dbReference>
<dbReference type="PANTHER" id="PTHR42832">
    <property type="entry name" value="AMINO ACID AMINOTRANSFERASE"/>
    <property type="match status" value="1"/>
</dbReference>
<evidence type="ECO:0000256" key="1">
    <source>
        <dbReference type="ARBA" id="ARBA00001933"/>
    </source>
</evidence>
<reference evidence="5" key="1">
    <citation type="submission" date="2020-06" db="EMBL/GenBank/DDBJ databases">
        <title>Paenibacillus sp. nov., isolated from soil.</title>
        <authorList>
            <person name="Seo Y.L."/>
        </authorList>
    </citation>
    <scope>NUCLEOTIDE SEQUENCE [LARGE SCALE GENOMIC DNA]</scope>
    <source>
        <strain evidence="5">JW14</strain>
    </source>
</reference>
<keyword evidence="2 5" id="KW-0032">Aminotransferase</keyword>
<dbReference type="Gene3D" id="3.90.1150.10">
    <property type="entry name" value="Aspartate Aminotransferase, domain 1"/>
    <property type="match status" value="1"/>
</dbReference>
<proteinExistence type="predicted"/>
<dbReference type="Gene3D" id="3.40.640.10">
    <property type="entry name" value="Type I PLP-dependent aspartate aminotransferase-like (Major domain)"/>
    <property type="match status" value="1"/>
</dbReference>
<dbReference type="InterPro" id="IPR015422">
    <property type="entry name" value="PyrdxlP-dep_Trfase_small"/>
</dbReference>
<evidence type="ECO:0000313" key="5">
    <source>
        <dbReference type="EMBL" id="NUU60042.1"/>
    </source>
</evidence>
<dbReference type="InterPro" id="IPR015424">
    <property type="entry name" value="PyrdxlP-dep_Trfase"/>
</dbReference>
<keyword evidence="6" id="KW-1185">Reference proteome</keyword>
<gene>
    <name evidence="5" type="ORF">HPT30_06745</name>
</gene>
<accession>A0A850EN89</accession>
<comment type="caution">
    <text evidence="5">The sequence shown here is derived from an EMBL/GenBank/DDBJ whole genome shotgun (WGS) entry which is preliminary data.</text>
</comment>
<dbReference type="RefSeq" id="WP_175370660.1">
    <property type="nucleotide sequence ID" value="NZ_JABWCS010000196.1"/>
</dbReference>
<dbReference type="NCBIfam" id="NF005977">
    <property type="entry name" value="PRK08068.1"/>
    <property type="match status" value="1"/>
</dbReference>
<organism evidence="5 6">
    <name type="scientific">Paenibacillus agri</name>
    <dbReference type="NCBI Taxonomy" id="2744309"/>
    <lineage>
        <taxon>Bacteria</taxon>
        <taxon>Bacillati</taxon>
        <taxon>Bacillota</taxon>
        <taxon>Bacilli</taxon>
        <taxon>Bacillales</taxon>
        <taxon>Paenibacillaceae</taxon>
        <taxon>Paenibacillus</taxon>
    </lineage>
</organism>
<evidence type="ECO:0000259" key="4">
    <source>
        <dbReference type="Pfam" id="PF00155"/>
    </source>
</evidence>
<keyword evidence="3 5" id="KW-0808">Transferase</keyword>
<dbReference type="Pfam" id="PF00155">
    <property type="entry name" value="Aminotran_1_2"/>
    <property type="match status" value="1"/>
</dbReference>
<evidence type="ECO:0000256" key="2">
    <source>
        <dbReference type="ARBA" id="ARBA00022576"/>
    </source>
</evidence>
<dbReference type="GO" id="GO:0030170">
    <property type="term" value="F:pyridoxal phosphate binding"/>
    <property type="evidence" value="ECO:0007669"/>
    <property type="project" value="InterPro"/>
</dbReference>
<dbReference type="GO" id="GO:0008483">
    <property type="term" value="F:transaminase activity"/>
    <property type="evidence" value="ECO:0007669"/>
    <property type="project" value="UniProtKB-KW"/>
</dbReference>
<evidence type="ECO:0000256" key="3">
    <source>
        <dbReference type="ARBA" id="ARBA00022679"/>
    </source>
</evidence>
<evidence type="ECO:0000313" key="6">
    <source>
        <dbReference type="Proteomes" id="UP000564806"/>
    </source>
</evidence>
<sequence length="404" mass="44115">MDFRPSNVVSELPNNYFSALNDKIALYRSKGIDVIDLASGTPDQPTPQHIIEVLKEAVEEPLNQGYPPFYGKGSAREAVAAFYKREYNVELDPETEVAVFNGSAIGVVGIPQSLLNPGDLLLTTDPAYPPYFAAAILARAQVQTIPVYEEDGFLPRYESVSEEIARKVKLLMLNYPNNPTGAVATEQFFEQTLAFAAKHKFPVLNDFAYGAFGFDGHKPLSFLQQSGGKDYGVELYTASKTYNMAGWRFGFAVGNASVIGALKHYHTQAYSTIFGAVQDAAAAALLGPQEGVQQLGALYEQRRDFLVKRLREIGWAVTAPKGSFFSWFKVPEGYTAESFAERLLEEAHVAVAPGEGFGKQGDLYVRVGLVNSEERLSEAIDRIAATGIFKESGIAVQSGGVQHD</sequence>
<dbReference type="InterPro" id="IPR015421">
    <property type="entry name" value="PyrdxlP-dep_Trfase_major"/>
</dbReference>
<feature type="domain" description="Aminotransferase class I/classII large" evidence="4">
    <location>
        <begin position="33"/>
        <end position="383"/>
    </location>
</feature>
<dbReference type="AlphaFoldDB" id="A0A850EN89"/>
<dbReference type="InterPro" id="IPR004839">
    <property type="entry name" value="Aminotransferase_I/II_large"/>
</dbReference>
<comment type="cofactor">
    <cofactor evidence="1">
        <name>pyridoxal 5'-phosphate</name>
        <dbReference type="ChEBI" id="CHEBI:597326"/>
    </cofactor>
</comment>
<dbReference type="SUPFAM" id="SSF53383">
    <property type="entry name" value="PLP-dependent transferases"/>
    <property type="match status" value="1"/>
</dbReference>
<protein>
    <submittedName>
        <fullName evidence="5">Aminotransferase class I/II-fold pyridoxal phosphate-dependent enzyme</fullName>
    </submittedName>
</protein>
<dbReference type="PANTHER" id="PTHR42832:SF3">
    <property type="entry name" value="L-GLUTAMINE--4-(METHYLSULFANYL)-2-OXOBUTANOATE AMINOTRANSFERASE"/>
    <property type="match status" value="1"/>
</dbReference>